<comment type="subcellular location">
    <subcellularLocation>
        <location evidence="1">Membrane</location>
        <topology evidence="1">Multi-pass membrane protein</topology>
    </subcellularLocation>
</comment>
<dbReference type="AlphaFoldDB" id="A0A1G7L6X6"/>
<reference evidence="9" key="1">
    <citation type="submission" date="2016-10" db="EMBL/GenBank/DDBJ databases">
        <authorList>
            <person name="Varghese N."/>
            <person name="Submissions S."/>
        </authorList>
    </citation>
    <scope>NUCLEOTIDE SEQUENCE [LARGE SCALE GENOMIC DNA]</scope>
    <source>
        <strain evidence="9">CGMCC 4.3506</strain>
    </source>
</reference>
<feature type="region of interest" description="Disordered" evidence="6">
    <location>
        <begin position="72"/>
        <end position="119"/>
    </location>
</feature>
<organism evidence="8 9">
    <name type="scientific">Lentzea fradiae</name>
    <dbReference type="NCBI Taxonomy" id="200378"/>
    <lineage>
        <taxon>Bacteria</taxon>
        <taxon>Bacillati</taxon>
        <taxon>Actinomycetota</taxon>
        <taxon>Actinomycetes</taxon>
        <taxon>Pseudonocardiales</taxon>
        <taxon>Pseudonocardiaceae</taxon>
        <taxon>Lentzea</taxon>
    </lineage>
</organism>
<evidence type="ECO:0000256" key="7">
    <source>
        <dbReference type="SAM" id="Phobius"/>
    </source>
</evidence>
<evidence type="ECO:0000313" key="9">
    <source>
        <dbReference type="Proteomes" id="UP000199623"/>
    </source>
</evidence>
<dbReference type="EMBL" id="FNCC01000001">
    <property type="protein sequence ID" value="SDF45203.1"/>
    <property type="molecule type" value="Genomic_DNA"/>
</dbReference>
<evidence type="ECO:0000313" key="8">
    <source>
        <dbReference type="EMBL" id="SDF45203.1"/>
    </source>
</evidence>
<gene>
    <name evidence="8" type="ORF">SAMN05216553_101704</name>
</gene>
<keyword evidence="9" id="KW-1185">Reference proteome</keyword>
<keyword evidence="4 7" id="KW-1133">Transmembrane helix</keyword>
<comment type="similarity">
    <text evidence="2">Belongs to the autoinducer-2 exporter (AI-2E) (TC 2.A.86) family.</text>
</comment>
<evidence type="ECO:0000256" key="6">
    <source>
        <dbReference type="SAM" id="MobiDB-lite"/>
    </source>
</evidence>
<evidence type="ECO:0000256" key="3">
    <source>
        <dbReference type="ARBA" id="ARBA00022692"/>
    </source>
</evidence>
<proteinExistence type="inferred from homology"/>
<dbReference type="Proteomes" id="UP000199623">
    <property type="component" value="Unassembled WGS sequence"/>
</dbReference>
<dbReference type="InterPro" id="IPR002549">
    <property type="entry name" value="AI-2E-like"/>
</dbReference>
<protein>
    <recommendedName>
        <fullName evidence="10">AI-2E family transporter</fullName>
    </recommendedName>
</protein>
<feature type="compositionally biased region" description="Basic and acidic residues" evidence="6">
    <location>
        <begin position="72"/>
        <end position="82"/>
    </location>
</feature>
<feature type="transmembrane region" description="Helical" evidence="7">
    <location>
        <begin position="30"/>
        <end position="58"/>
    </location>
</feature>
<evidence type="ECO:0008006" key="10">
    <source>
        <dbReference type="Google" id="ProtNLM"/>
    </source>
</evidence>
<dbReference type="Pfam" id="PF01594">
    <property type="entry name" value="AI-2E_transport"/>
    <property type="match status" value="1"/>
</dbReference>
<name>A0A1G7L6X6_9PSEU</name>
<keyword evidence="3 7" id="KW-0812">Transmembrane</keyword>
<dbReference type="GO" id="GO:0016020">
    <property type="term" value="C:membrane"/>
    <property type="evidence" value="ECO:0007669"/>
    <property type="project" value="UniProtKB-SubCell"/>
</dbReference>
<keyword evidence="5 7" id="KW-0472">Membrane</keyword>
<evidence type="ECO:0000256" key="5">
    <source>
        <dbReference type="ARBA" id="ARBA00023136"/>
    </source>
</evidence>
<evidence type="ECO:0000256" key="1">
    <source>
        <dbReference type="ARBA" id="ARBA00004141"/>
    </source>
</evidence>
<dbReference type="STRING" id="200378.SAMN05216553_101704"/>
<accession>A0A1G7L6X6</accession>
<evidence type="ECO:0000256" key="4">
    <source>
        <dbReference type="ARBA" id="ARBA00022989"/>
    </source>
</evidence>
<sequence>MLAVVIAVNQLESHVLQPLLLGRAVKLHPLAVVLALAAGLLVAGLAGALLVVPLLAVLNSVTRSLLSDADEHVLPSDVRTSEPEESGPDEPRLDTDRGGTPAEPGPAIVPCDRDHRTVT</sequence>
<evidence type="ECO:0000256" key="2">
    <source>
        <dbReference type="ARBA" id="ARBA00009773"/>
    </source>
</evidence>